<dbReference type="InterPro" id="IPR009500">
    <property type="entry name" value="DUF1118"/>
</dbReference>
<proteinExistence type="predicted"/>
<keyword evidence="1" id="KW-0472">Membrane</keyword>
<keyword evidence="1" id="KW-0812">Transmembrane</keyword>
<evidence type="ECO:0000313" key="2">
    <source>
        <dbReference type="EMBL" id="CAE0613950.1"/>
    </source>
</evidence>
<evidence type="ECO:0000256" key="1">
    <source>
        <dbReference type="SAM" id="Phobius"/>
    </source>
</evidence>
<protein>
    <submittedName>
        <fullName evidence="2">Uncharacterized protein</fullName>
    </submittedName>
</protein>
<organism evidence="2">
    <name type="scientific">Picocystis salinarum</name>
    <dbReference type="NCBI Taxonomy" id="88271"/>
    <lineage>
        <taxon>Eukaryota</taxon>
        <taxon>Viridiplantae</taxon>
        <taxon>Chlorophyta</taxon>
        <taxon>Picocystophyceae</taxon>
        <taxon>Picocystales</taxon>
        <taxon>Picocystaceae</taxon>
        <taxon>Picocystis</taxon>
    </lineage>
</organism>
<name>A0A7S3UGQ6_9CHLO</name>
<feature type="transmembrane region" description="Helical" evidence="1">
    <location>
        <begin position="190"/>
        <end position="213"/>
    </location>
</feature>
<sequence length="216" mass="23023">MWGRVGRGKRRRRSLSRALRVENGPLRRIPYATMRASAPAMPAARPSHVGRTLTAARGPPGPVLAAGTKKVVTYDDGWKKEFFGTGLFLEDGESKSVDVLERVQKKKLLSSVEKSGLLSLAEKSGLTLSKIEKWGLLSTAEKLGLLSLLENAATTDPAVISSLSLPFLVLTVLGATLIPDDNAVEVIVKTLFCGVSFGTFAALFAGGFVVAGLQED</sequence>
<dbReference type="AlphaFoldDB" id="A0A7S3UGQ6"/>
<accession>A0A7S3UGQ6</accession>
<gene>
    <name evidence="2" type="ORF">PSAL00342_LOCUS7851</name>
</gene>
<keyword evidence="1" id="KW-1133">Transmembrane helix</keyword>
<dbReference type="EMBL" id="HBIS01009659">
    <property type="protein sequence ID" value="CAE0613950.1"/>
    <property type="molecule type" value="Transcribed_RNA"/>
</dbReference>
<reference evidence="2" key="1">
    <citation type="submission" date="2021-01" db="EMBL/GenBank/DDBJ databases">
        <authorList>
            <person name="Corre E."/>
            <person name="Pelletier E."/>
            <person name="Niang G."/>
            <person name="Scheremetjew M."/>
            <person name="Finn R."/>
            <person name="Kale V."/>
            <person name="Holt S."/>
            <person name="Cochrane G."/>
            <person name="Meng A."/>
            <person name="Brown T."/>
            <person name="Cohen L."/>
        </authorList>
    </citation>
    <scope>NUCLEOTIDE SEQUENCE</scope>
    <source>
        <strain evidence="2">CCMP1897</strain>
    </source>
</reference>
<dbReference type="Pfam" id="PF06549">
    <property type="entry name" value="DUF1118"/>
    <property type="match status" value="1"/>
</dbReference>